<reference evidence="2 3" key="1">
    <citation type="journal article" date="2019" name="Vet. Microbiol.">
        <title>Development of multi locus sequence typing (MLST) of Rodentibacter pneumotropicus.</title>
        <authorList>
            <person name="Adhikary S."/>
            <person name="Bisgaard M."/>
            <person name="Boot R."/>
            <person name="Benga L."/>
            <person name="Nicklas W."/>
            <person name="Christensen H."/>
        </authorList>
    </citation>
    <scope>NUCLEOTIDE SEQUENCE [LARGE SCALE GENOMIC DNA]</scope>
    <source>
        <strain evidence="2 3">Ac84</strain>
    </source>
</reference>
<dbReference type="Proteomes" id="UP000306758">
    <property type="component" value="Unassembled WGS sequence"/>
</dbReference>
<keyword evidence="2" id="KW-0378">Hydrolase</keyword>
<evidence type="ECO:0000313" key="3">
    <source>
        <dbReference type="Proteomes" id="UP000306758"/>
    </source>
</evidence>
<gene>
    <name evidence="2" type="ORF">D3M78_06275</name>
</gene>
<dbReference type="GO" id="GO:0042132">
    <property type="term" value="F:fructose 1,6-bisphosphate 1-phosphatase activity"/>
    <property type="evidence" value="ECO:0007669"/>
    <property type="project" value="UniProtKB-EC"/>
</dbReference>
<keyword evidence="1" id="KW-0472">Membrane</keyword>
<accession>A0A4S2PYK3</accession>
<dbReference type="EMBL" id="QXNI01000034">
    <property type="protein sequence ID" value="THA09188.1"/>
    <property type="molecule type" value="Genomic_DNA"/>
</dbReference>
<name>A0A4S2PYK3_9PAST</name>
<protein>
    <submittedName>
        <fullName evidence="2">Fructose-bisphosphatase class I</fullName>
        <ecNumber evidence="2">3.1.3.11</ecNumber>
    </submittedName>
</protein>
<comment type="caution">
    <text evidence="2">The sequence shown here is derived from an EMBL/GenBank/DDBJ whole genome shotgun (WGS) entry which is preliminary data.</text>
</comment>
<keyword evidence="1" id="KW-0812">Transmembrane</keyword>
<feature type="non-terminal residue" evidence="2">
    <location>
        <position position="40"/>
    </location>
</feature>
<dbReference type="EC" id="3.1.3.11" evidence="2"/>
<keyword evidence="1" id="KW-1133">Transmembrane helix</keyword>
<sequence>MKRSSEFIVECQAEYHNVKGELGGILTSISLLVIIIDFFI</sequence>
<dbReference type="AlphaFoldDB" id="A0A4S2PYK3"/>
<evidence type="ECO:0000256" key="1">
    <source>
        <dbReference type="SAM" id="Phobius"/>
    </source>
</evidence>
<feature type="transmembrane region" description="Helical" evidence="1">
    <location>
        <begin position="22"/>
        <end position="39"/>
    </location>
</feature>
<evidence type="ECO:0000313" key="2">
    <source>
        <dbReference type="EMBL" id="THA09188.1"/>
    </source>
</evidence>
<proteinExistence type="predicted"/>
<organism evidence="2 3">
    <name type="scientific">Rodentibacter pneumotropicus</name>
    <dbReference type="NCBI Taxonomy" id="758"/>
    <lineage>
        <taxon>Bacteria</taxon>
        <taxon>Pseudomonadati</taxon>
        <taxon>Pseudomonadota</taxon>
        <taxon>Gammaproteobacteria</taxon>
        <taxon>Pasteurellales</taxon>
        <taxon>Pasteurellaceae</taxon>
        <taxon>Rodentibacter</taxon>
    </lineage>
</organism>